<proteinExistence type="predicted"/>
<evidence type="ECO:0000313" key="4">
    <source>
        <dbReference type="Proteomes" id="UP001500037"/>
    </source>
</evidence>
<name>A0ABN1WUJ1_9ACTN</name>
<feature type="compositionally biased region" description="Basic and acidic residues" evidence="1">
    <location>
        <begin position="95"/>
        <end position="105"/>
    </location>
</feature>
<keyword evidence="4" id="KW-1185">Reference proteome</keyword>
<protein>
    <submittedName>
        <fullName evidence="2">Uncharacterized protein</fullName>
    </submittedName>
</protein>
<dbReference type="EMBL" id="BAAALF010000123">
    <property type="protein sequence ID" value="GAA1257127.1"/>
    <property type="molecule type" value="Genomic_DNA"/>
</dbReference>
<reference evidence="2" key="2">
    <citation type="submission" date="2023-12" db="EMBL/GenBank/DDBJ databases">
        <authorList>
            <person name="Sun Q."/>
            <person name="Inoue M."/>
        </authorList>
    </citation>
    <scope>NUCLEOTIDE SEQUENCE</scope>
    <source>
        <strain evidence="2">JCM 13004</strain>
    </source>
</reference>
<reference evidence="2 4" key="1">
    <citation type="journal article" date="2019" name="Int. J. Syst. Evol. Microbiol.">
        <title>The Global Catalogue of Microorganisms (GCM) 10K type strain sequencing project: providing services to taxonomists for standard genome sequencing and annotation.</title>
        <authorList>
            <consortium name="The Broad Institute Genomics Platform"/>
            <consortium name="The Broad Institute Genome Sequencing Center for Infectious Disease"/>
            <person name="Wu L."/>
            <person name="Ma J."/>
        </authorList>
    </citation>
    <scope>NUCLEOTIDE SEQUENCE [LARGE SCALE GENOMIC DNA]</scope>
    <source>
        <strain evidence="2 4">JCM 13004</strain>
    </source>
</reference>
<organism evidence="2 4">
    <name type="scientific">Kitasatospora nipponensis</name>
    <dbReference type="NCBI Taxonomy" id="258049"/>
    <lineage>
        <taxon>Bacteria</taxon>
        <taxon>Bacillati</taxon>
        <taxon>Actinomycetota</taxon>
        <taxon>Actinomycetes</taxon>
        <taxon>Kitasatosporales</taxon>
        <taxon>Streptomycetaceae</taxon>
        <taxon>Kitasatospora</taxon>
    </lineage>
</organism>
<feature type="region of interest" description="Disordered" evidence="1">
    <location>
        <begin position="1"/>
        <end position="38"/>
    </location>
</feature>
<feature type="region of interest" description="Disordered" evidence="1">
    <location>
        <begin position="68"/>
        <end position="105"/>
    </location>
</feature>
<evidence type="ECO:0000313" key="3">
    <source>
        <dbReference type="EMBL" id="GAA1257329.1"/>
    </source>
</evidence>
<evidence type="ECO:0000256" key="1">
    <source>
        <dbReference type="SAM" id="MobiDB-lite"/>
    </source>
</evidence>
<comment type="caution">
    <text evidence="2">The sequence shown here is derived from an EMBL/GenBank/DDBJ whole genome shotgun (WGS) entry which is preliminary data.</text>
</comment>
<dbReference type="Proteomes" id="UP001500037">
    <property type="component" value="Unassembled WGS sequence"/>
</dbReference>
<gene>
    <name evidence="2" type="ORF">GCM10009665_54370</name>
    <name evidence="3" type="ORF">GCM10009665_54670</name>
</gene>
<dbReference type="EMBL" id="BAAALF010000123">
    <property type="protein sequence ID" value="GAA1257329.1"/>
    <property type="molecule type" value="Genomic_DNA"/>
</dbReference>
<accession>A0ABN1WUJ1</accession>
<sequence>MREQAQVRQAEFDETAAAREDPAGARPTAAEDSCLQGAADPAHVREQLARHAAALAVARTNRVGAVPLRRPFGSQPLPQRGTAWAPTTPMGPASKRGEVVRARIP</sequence>
<evidence type="ECO:0000313" key="2">
    <source>
        <dbReference type="EMBL" id="GAA1257127.1"/>
    </source>
</evidence>